<organism evidence="12 13">
    <name type="scientific">Ornithorhynchus anatinus</name>
    <name type="common">Duckbill platypus</name>
    <dbReference type="NCBI Taxonomy" id="9258"/>
    <lineage>
        <taxon>Eukaryota</taxon>
        <taxon>Metazoa</taxon>
        <taxon>Chordata</taxon>
        <taxon>Craniata</taxon>
        <taxon>Vertebrata</taxon>
        <taxon>Euteleostomi</taxon>
        <taxon>Mammalia</taxon>
        <taxon>Monotremata</taxon>
        <taxon>Ornithorhynchidae</taxon>
        <taxon>Ornithorhynchus</taxon>
    </lineage>
</organism>
<dbReference type="PANTHER" id="PTHR45632">
    <property type="entry name" value="LD33804P"/>
    <property type="match status" value="1"/>
</dbReference>
<dbReference type="Ensembl" id="ENSOANT00000049517.1">
    <property type="protein sequence ID" value="ENSOANP00000048421.1"/>
    <property type="gene ID" value="ENSOANG00000002690.4"/>
</dbReference>
<sequence>MDGRTGSVTFGPFPLRQGPTNPEGMDHPVHRGELMSAVLHDRDRSLVEEDDPHMKVSLPGGEMGVSAHLQSSKTGTTRFFTSNTHSSVVLQGFDQLRMEGLLCDVTLVPGDGDEVFPVHRAMMASASDYFKAMFTGGMKEQDLMCIKLHGVNRIGLKKIIDFIYTAKLSLSMDNLQDTLEAASFLQILPVLDFCKVFLISGVSLENCVEVGRIANTYNLTEVDKYVNGFILKNFPALLSSGAFLQLPLERLAFVLASNSLKHCPELELFKAACRWLRAEDPRLEHPRMEHAAKLMLNIRFPLMLPQDLINHVQTVDFMRTDNACVNLLLEASNYQMMPYMQPVMQSDRTAIRSDSTHLVTLGGVLRQQLVVSKELRLYDEKARRWKSLAAMDAPRYQHGIAVIGNFLYVVGGQSNYDTKGKTAVDTVFRFDPRYDKWMQVASLNEKRTFFHLSALQGHLYAVGGRNAAGELATVECYNPRMNEWSYVAKMNEPHYGHAGTVYGGLMYISGGITHDTFQKELMSFDPDTDRWAQKAPMTTVRGLHCMCTVGDRLYVIGGNHFRGTSDYDDVLSCEYYSPALDQWTPIAAMLRGQSDVGVAVFESKIYVVGGYSWNNRCMVEIVQKYDPEKDEWHKVFDLPESLGGIRACTLTVFPPDDLAASPSRESPLAAP</sequence>
<dbReference type="Pfam" id="PF01344">
    <property type="entry name" value="Kelch_1"/>
    <property type="match status" value="1"/>
</dbReference>
<evidence type="ECO:0000313" key="13">
    <source>
        <dbReference type="Proteomes" id="UP000002279"/>
    </source>
</evidence>
<keyword evidence="7" id="KW-0131">Cell cycle</keyword>
<evidence type="ECO:0000256" key="1">
    <source>
        <dbReference type="ARBA" id="ARBA00004906"/>
    </source>
</evidence>
<accession>A0A6I8P7S3</accession>
<dbReference type="Gene3D" id="1.25.40.420">
    <property type="match status" value="1"/>
</dbReference>
<dbReference type="InterPro" id="IPR011333">
    <property type="entry name" value="SKP1/BTB/POZ_sf"/>
</dbReference>
<dbReference type="PROSITE" id="PS50097">
    <property type="entry name" value="BTB"/>
    <property type="match status" value="1"/>
</dbReference>
<name>A0A6I8P7S3_ORNAN</name>
<reference evidence="12 13" key="1">
    <citation type="journal article" date="2008" name="Nature">
        <title>Genome analysis of the platypus reveals unique signatures of evolution.</title>
        <authorList>
            <person name="Warren W.C."/>
            <person name="Hillier L.W."/>
            <person name="Marshall Graves J.A."/>
            <person name="Birney E."/>
            <person name="Ponting C.P."/>
            <person name="Grutzner F."/>
            <person name="Belov K."/>
            <person name="Miller W."/>
            <person name="Clarke L."/>
            <person name="Chinwalla A.T."/>
            <person name="Yang S.P."/>
            <person name="Heger A."/>
            <person name="Locke D.P."/>
            <person name="Miethke P."/>
            <person name="Waters P.D."/>
            <person name="Veyrunes F."/>
            <person name="Fulton L."/>
            <person name="Fulton B."/>
            <person name="Graves T."/>
            <person name="Wallis J."/>
            <person name="Puente X.S."/>
            <person name="Lopez-Otin C."/>
            <person name="Ordonez G.R."/>
            <person name="Eichler E.E."/>
            <person name="Chen L."/>
            <person name="Cheng Z."/>
            <person name="Deakin J.E."/>
            <person name="Alsop A."/>
            <person name="Thompson K."/>
            <person name="Kirby P."/>
            <person name="Papenfuss A.T."/>
            <person name="Wakefield M.J."/>
            <person name="Olender T."/>
            <person name="Lancet D."/>
            <person name="Huttley G.A."/>
            <person name="Smit A.F."/>
            <person name="Pask A."/>
            <person name="Temple-Smith P."/>
            <person name="Batzer M.A."/>
            <person name="Walker J.A."/>
            <person name="Konkel M.K."/>
            <person name="Harris R.S."/>
            <person name="Whittington C.M."/>
            <person name="Wong E.S."/>
            <person name="Gemmell N.J."/>
            <person name="Buschiazzo E."/>
            <person name="Vargas Jentzsch I.M."/>
            <person name="Merkel A."/>
            <person name="Schmitz J."/>
            <person name="Zemann A."/>
            <person name="Churakov G."/>
            <person name="Kriegs J.O."/>
            <person name="Brosius J."/>
            <person name="Murchison E.P."/>
            <person name="Sachidanandam R."/>
            <person name="Smith C."/>
            <person name="Hannon G.J."/>
            <person name="Tsend-Ayush E."/>
            <person name="McMillan D."/>
            <person name="Attenborough R."/>
            <person name="Rens W."/>
            <person name="Ferguson-Smith M."/>
            <person name="Lefevre C.M."/>
            <person name="Sharp J.A."/>
            <person name="Nicholas K.R."/>
            <person name="Ray D.A."/>
            <person name="Kube M."/>
            <person name="Reinhardt R."/>
            <person name="Pringle T.H."/>
            <person name="Taylor J."/>
            <person name="Jones R.C."/>
            <person name="Nixon B."/>
            <person name="Dacheux J.L."/>
            <person name="Niwa H."/>
            <person name="Sekita Y."/>
            <person name="Huang X."/>
            <person name="Stark A."/>
            <person name="Kheradpour P."/>
            <person name="Kellis M."/>
            <person name="Flicek P."/>
            <person name="Chen Y."/>
            <person name="Webber C."/>
            <person name="Hardison R."/>
            <person name="Nelson J."/>
            <person name="Hallsworth-Pepin K."/>
            <person name="Delehaunty K."/>
            <person name="Markovic C."/>
            <person name="Minx P."/>
            <person name="Feng Y."/>
            <person name="Kremitzki C."/>
            <person name="Mitreva M."/>
            <person name="Glasscock J."/>
            <person name="Wylie T."/>
            <person name="Wohldmann P."/>
            <person name="Thiru P."/>
            <person name="Nhan M.N."/>
            <person name="Pohl C.S."/>
            <person name="Smith S.M."/>
            <person name="Hou S."/>
            <person name="Nefedov M."/>
            <person name="de Jong P.J."/>
            <person name="Renfree M.B."/>
            <person name="Mardis E.R."/>
            <person name="Wilson R.K."/>
        </authorList>
    </citation>
    <scope>NUCLEOTIDE SEQUENCE [LARGE SCALE GENOMIC DNA]</scope>
    <source>
        <strain evidence="12 13">Glennie</strain>
    </source>
</reference>
<dbReference type="InterPro" id="IPR017096">
    <property type="entry name" value="BTB-kelch_protein"/>
</dbReference>
<dbReference type="InterPro" id="IPR011705">
    <property type="entry name" value="BACK"/>
</dbReference>
<keyword evidence="6" id="KW-0833">Ubl conjugation pathway</keyword>
<dbReference type="SUPFAM" id="SSF54695">
    <property type="entry name" value="POZ domain"/>
    <property type="match status" value="1"/>
</dbReference>
<dbReference type="GeneTree" id="ENSGT00940000154359"/>
<dbReference type="Pfam" id="PF00651">
    <property type="entry name" value="BTB"/>
    <property type="match status" value="1"/>
</dbReference>
<dbReference type="Gene3D" id="2.120.10.80">
    <property type="entry name" value="Kelch-type beta propeller"/>
    <property type="match status" value="1"/>
</dbReference>
<comment type="function">
    <text evidence="8">Substrate-specific adapter of a BCR (BTB-CUL3-RBX1) E3 ubiquitin-protein ligase complex required for mitotic progression and cytokinesis. The BCR(KLHL9-KLHL13) E3 ubiquitin ligase complex mediates the ubiquitination of AURKB and controls the dynamic behavior of AURKB on mitotic chromosomes and thereby coordinates faithful mitotic progression and completion of cytokinesis.</text>
</comment>
<evidence type="ECO:0000256" key="9">
    <source>
        <dbReference type="ARBA" id="ARBA00064290"/>
    </source>
</evidence>
<dbReference type="Pfam" id="PF24681">
    <property type="entry name" value="Kelch_KLHDC2_KLHL20_DRC7"/>
    <property type="match status" value="1"/>
</dbReference>
<dbReference type="SMART" id="SM00612">
    <property type="entry name" value="Kelch"/>
    <property type="match status" value="6"/>
</dbReference>
<evidence type="ECO:0000256" key="8">
    <source>
        <dbReference type="ARBA" id="ARBA00056604"/>
    </source>
</evidence>
<dbReference type="InterPro" id="IPR015915">
    <property type="entry name" value="Kelch-typ_b-propeller"/>
</dbReference>
<reference evidence="12" key="3">
    <citation type="submission" date="2025-09" db="UniProtKB">
        <authorList>
            <consortium name="Ensembl"/>
        </authorList>
    </citation>
    <scope>IDENTIFICATION</scope>
    <source>
        <strain evidence="12">Glennie</strain>
    </source>
</reference>
<dbReference type="OMA" id="RAQEWKS"/>
<dbReference type="Proteomes" id="UP000002279">
    <property type="component" value="Chromosome 6"/>
</dbReference>
<evidence type="ECO:0000256" key="3">
    <source>
        <dbReference type="ARBA" id="ARBA00022618"/>
    </source>
</evidence>
<dbReference type="InParanoid" id="A0A6I8P7S3"/>
<dbReference type="CDD" id="cd18449">
    <property type="entry name" value="BACK_KLHL9_13"/>
    <property type="match status" value="1"/>
</dbReference>
<dbReference type="GO" id="GO:0032465">
    <property type="term" value="P:regulation of cytokinesis"/>
    <property type="evidence" value="ECO:0000318"/>
    <property type="project" value="GO_Central"/>
</dbReference>
<dbReference type="FunFam" id="3.30.710.10:FF:000011">
    <property type="entry name" value="Kelch-like family member 13"/>
    <property type="match status" value="1"/>
</dbReference>
<evidence type="ECO:0000256" key="6">
    <source>
        <dbReference type="ARBA" id="ARBA00022786"/>
    </source>
</evidence>
<gene>
    <name evidence="12" type="primary">KLHL13</name>
</gene>
<dbReference type="FunFam" id="2.120.10.80:FF:000001">
    <property type="entry name" value="Kelch-like family member 13"/>
    <property type="match status" value="1"/>
</dbReference>
<evidence type="ECO:0000256" key="2">
    <source>
        <dbReference type="ARBA" id="ARBA00022441"/>
    </source>
</evidence>
<dbReference type="SUPFAM" id="SSF117281">
    <property type="entry name" value="Kelch motif"/>
    <property type="match status" value="1"/>
</dbReference>
<keyword evidence="3" id="KW-0132">Cell division</keyword>
<dbReference type="PANTHER" id="PTHR45632:SF11">
    <property type="entry name" value="KELCH-LIKE PROTEIN 9"/>
    <property type="match status" value="1"/>
</dbReference>
<proteinExistence type="predicted"/>
<feature type="domain" description="BTB" evidence="11">
    <location>
        <begin position="103"/>
        <end position="172"/>
    </location>
</feature>
<protein>
    <submittedName>
        <fullName evidence="12">Kelch like family member 13</fullName>
    </submittedName>
</protein>
<dbReference type="SMART" id="SM00875">
    <property type="entry name" value="BACK"/>
    <property type="match status" value="1"/>
</dbReference>
<dbReference type="SMART" id="SM00225">
    <property type="entry name" value="BTB"/>
    <property type="match status" value="1"/>
</dbReference>
<dbReference type="AlphaFoldDB" id="A0A6I8P7S3"/>
<keyword evidence="13" id="KW-1185">Reference proteome</keyword>
<comment type="subunit">
    <text evidence="9">Component of the BCR(KLHL9-KLHL13) E3 ubiquitin ligase complex, at least composed of CUL3, KLHL9, KLHL13 and RBX1. Interacts with AURKB.</text>
</comment>
<dbReference type="Gene3D" id="3.30.710.10">
    <property type="entry name" value="Potassium Channel Kv1.1, Chain A"/>
    <property type="match status" value="1"/>
</dbReference>
<dbReference type="FunFam" id="1.25.40.420:FF:000002">
    <property type="entry name" value="Kelch-like family member 13"/>
    <property type="match status" value="1"/>
</dbReference>
<dbReference type="InterPro" id="IPR006652">
    <property type="entry name" value="Kelch_1"/>
</dbReference>
<comment type="pathway">
    <text evidence="1">Protein modification; protein ubiquitination.</text>
</comment>
<dbReference type="Pfam" id="PF07707">
    <property type="entry name" value="BACK"/>
    <property type="match status" value="1"/>
</dbReference>
<evidence type="ECO:0000256" key="7">
    <source>
        <dbReference type="ARBA" id="ARBA00023306"/>
    </source>
</evidence>
<reference evidence="12" key="2">
    <citation type="submission" date="2025-08" db="UniProtKB">
        <authorList>
            <consortium name="Ensembl"/>
        </authorList>
    </citation>
    <scope>IDENTIFICATION</scope>
    <source>
        <strain evidence="12">Glennie</strain>
    </source>
</reference>
<evidence type="ECO:0000313" key="12">
    <source>
        <dbReference type="Ensembl" id="ENSOANP00000048421.1"/>
    </source>
</evidence>
<evidence type="ECO:0000259" key="11">
    <source>
        <dbReference type="PROSITE" id="PS50097"/>
    </source>
</evidence>
<dbReference type="GO" id="GO:0051301">
    <property type="term" value="P:cell division"/>
    <property type="evidence" value="ECO:0007669"/>
    <property type="project" value="UniProtKB-KW"/>
</dbReference>
<feature type="region of interest" description="Disordered" evidence="10">
    <location>
        <begin position="1"/>
        <end position="23"/>
    </location>
</feature>
<dbReference type="InterPro" id="IPR000210">
    <property type="entry name" value="BTB/POZ_dom"/>
</dbReference>
<dbReference type="Bgee" id="ENSOANG00000002690">
    <property type="expression patterns" value="Expressed in cerebellum and 7 other cell types or tissues"/>
</dbReference>
<evidence type="ECO:0000256" key="5">
    <source>
        <dbReference type="ARBA" id="ARBA00022776"/>
    </source>
</evidence>
<keyword evidence="5" id="KW-0498">Mitosis</keyword>
<keyword evidence="4" id="KW-0677">Repeat</keyword>
<keyword evidence="2" id="KW-0880">Kelch repeat</keyword>
<evidence type="ECO:0000256" key="10">
    <source>
        <dbReference type="SAM" id="MobiDB-lite"/>
    </source>
</evidence>
<dbReference type="CDD" id="cd18239">
    <property type="entry name" value="BTB_POZ_KLHL9_13"/>
    <property type="match status" value="1"/>
</dbReference>
<dbReference type="GO" id="GO:0005829">
    <property type="term" value="C:cytosol"/>
    <property type="evidence" value="ECO:0007669"/>
    <property type="project" value="UniProtKB-ARBA"/>
</dbReference>
<dbReference type="GO" id="GO:0031463">
    <property type="term" value="C:Cul3-RING ubiquitin ligase complex"/>
    <property type="evidence" value="ECO:0000318"/>
    <property type="project" value="GO_Central"/>
</dbReference>
<dbReference type="GO" id="GO:0016567">
    <property type="term" value="P:protein ubiquitination"/>
    <property type="evidence" value="ECO:0000318"/>
    <property type="project" value="GO_Central"/>
</dbReference>
<dbReference type="FunCoup" id="A0A6I8P7S3">
    <property type="interactions" value="827"/>
</dbReference>
<dbReference type="PIRSF" id="PIRSF037037">
    <property type="entry name" value="Kelch-like_protein_gigaxonin"/>
    <property type="match status" value="1"/>
</dbReference>
<evidence type="ECO:0000256" key="4">
    <source>
        <dbReference type="ARBA" id="ARBA00022737"/>
    </source>
</evidence>
<dbReference type="GO" id="GO:0097602">
    <property type="term" value="F:cullin family protein binding"/>
    <property type="evidence" value="ECO:0000318"/>
    <property type="project" value="GO_Central"/>
</dbReference>